<evidence type="ECO:0000313" key="1">
    <source>
        <dbReference type="EMBL" id="BAJ01329.1"/>
    </source>
</evidence>
<dbReference type="STRING" id="637905.SVI_1358"/>
<gene>
    <name evidence="1" type="ordered locus">SVI_1358</name>
</gene>
<dbReference type="AlphaFoldDB" id="D4ZI30"/>
<dbReference type="HOGENOM" id="CLU_3157750_0_0_6"/>
<accession>D4ZI30</accession>
<organism evidence="1 2">
    <name type="scientific">Shewanella violacea (strain JCM 10179 / CIP 106290 / LMG 19151 / DSS12)</name>
    <dbReference type="NCBI Taxonomy" id="637905"/>
    <lineage>
        <taxon>Bacteria</taxon>
        <taxon>Pseudomonadati</taxon>
        <taxon>Pseudomonadota</taxon>
        <taxon>Gammaproteobacteria</taxon>
        <taxon>Alteromonadales</taxon>
        <taxon>Shewanellaceae</taxon>
        <taxon>Shewanella</taxon>
    </lineage>
</organism>
<dbReference type="Proteomes" id="UP000002350">
    <property type="component" value="Chromosome"/>
</dbReference>
<name>D4ZI30_SHEVD</name>
<protein>
    <submittedName>
        <fullName evidence="1">Uncharacterized protein</fullName>
    </submittedName>
</protein>
<proteinExistence type="predicted"/>
<dbReference type="EMBL" id="AP011177">
    <property type="protein sequence ID" value="BAJ01329.1"/>
    <property type="molecule type" value="Genomic_DNA"/>
</dbReference>
<sequence>MQENQAITKTSQEKRLTLASVLNAKASWLDDVSSLTQKKITHRTPHFI</sequence>
<dbReference type="KEGG" id="svo:SVI_1358"/>
<evidence type="ECO:0000313" key="2">
    <source>
        <dbReference type="Proteomes" id="UP000002350"/>
    </source>
</evidence>
<reference evidence="2" key="1">
    <citation type="journal article" date="2010" name="Mol. Biosyst.">
        <title>Complete genome sequence and comparative analysis of Shewanella violacea, a psychrophilic and piezophilic bacterium from deep sea floor sediments.</title>
        <authorList>
            <person name="Aono E."/>
            <person name="Baba T."/>
            <person name="Ara T."/>
            <person name="Nishi T."/>
            <person name="Nakamichi T."/>
            <person name="Inamoto E."/>
            <person name="Toyonaga H."/>
            <person name="Hasegawa M."/>
            <person name="Takai Y."/>
            <person name="Okumura Y."/>
            <person name="Baba M."/>
            <person name="Tomita M."/>
            <person name="Kato C."/>
            <person name="Oshima T."/>
            <person name="Nakasone K."/>
            <person name="Mori H."/>
        </authorList>
    </citation>
    <scope>NUCLEOTIDE SEQUENCE [LARGE SCALE GENOMIC DNA]</scope>
    <source>
        <strain evidence="2">JCM 10179 / CIP 106290 / LMG 19151 / DSS12</strain>
    </source>
</reference>
<keyword evidence="2" id="KW-1185">Reference proteome</keyword>